<dbReference type="OrthoDB" id="305773at2759"/>
<accession>A0A8S1MNX4</accession>
<comment type="caution">
    <text evidence="1">The sequence shown here is derived from an EMBL/GenBank/DDBJ whole genome shotgun (WGS) entry which is preliminary data.</text>
</comment>
<reference evidence="1" key="1">
    <citation type="submission" date="2021-01" db="EMBL/GenBank/DDBJ databases">
        <authorList>
            <consortium name="Genoscope - CEA"/>
            <person name="William W."/>
        </authorList>
    </citation>
    <scope>NUCLEOTIDE SEQUENCE</scope>
</reference>
<gene>
    <name evidence="1" type="ORF">PSON_ATCC_30995.1.T0410323</name>
</gene>
<proteinExistence type="predicted"/>
<evidence type="ECO:0000313" key="1">
    <source>
        <dbReference type="EMBL" id="CAD8081279.1"/>
    </source>
</evidence>
<protein>
    <submittedName>
        <fullName evidence="1">Uncharacterized protein</fullName>
    </submittedName>
</protein>
<organism evidence="1 2">
    <name type="scientific">Paramecium sonneborni</name>
    <dbReference type="NCBI Taxonomy" id="65129"/>
    <lineage>
        <taxon>Eukaryota</taxon>
        <taxon>Sar</taxon>
        <taxon>Alveolata</taxon>
        <taxon>Ciliophora</taxon>
        <taxon>Intramacronucleata</taxon>
        <taxon>Oligohymenophorea</taxon>
        <taxon>Peniculida</taxon>
        <taxon>Parameciidae</taxon>
        <taxon>Paramecium</taxon>
    </lineage>
</organism>
<name>A0A8S1MNX4_9CILI</name>
<dbReference type="Proteomes" id="UP000692954">
    <property type="component" value="Unassembled WGS sequence"/>
</dbReference>
<dbReference type="AlphaFoldDB" id="A0A8S1MNX4"/>
<sequence length="284" mass="33420">MLEDDDVEIIHSTNIINDQYNHQQNQEFIRILKIQHQKLLSSNQSLVKEVQQYKDLLEQSIDSLRQLQKDQNILKSQLSQKEAFVLAQYPNSNELQKTINNTPLIKFKDSSSNKDSLGNKYTNVSSNYGYINSSLNSRHTYSYDIFISQVQPLNQSIKNILTILKASEITQISPELWRFIQEFEENLNVFVAIQDQFMFEIHRNIVDQTEQRKELQEQSISSDTFNSQQGQQSQIFQEDLDTSQFENEVQIKQQFESFEISLAKLSDEEKRQWKEQLLQLINTL</sequence>
<dbReference type="EMBL" id="CAJJDN010000041">
    <property type="protein sequence ID" value="CAD8081279.1"/>
    <property type="molecule type" value="Genomic_DNA"/>
</dbReference>
<evidence type="ECO:0000313" key="2">
    <source>
        <dbReference type="Proteomes" id="UP000692954"/>
    </source>
</evidence>
<keyword evidence="2" id="KW-1185">Reference proteome</keyword>